<dbReference type="Gene3D" id="3.30.230.130">
    <property type="entry name" value="Cullin, Chain C, Domain 2"/>
    <property type="match status" value="1"/>
</dbReference>
<dbReference type="InterPro" id="IPR059120">
    <property type="entry name" value="Cullin-like_AB"/>
</dbReference>
<accession>A0ABD2MPC0</accession>
<dbReference type="InterPro" id="IPR036388">
    <property type="entry name" value="WH-like_DNA-bd_sf"/>
</dbReference>
<evidence type="ECO:0000313" key="3">
    <source>
        <dbReference type="Proteomes" id="UP001516400"/>
    </source>
</evidence>
<dbReference type="PROSITE" id="PS01256">
    <property type="entry name" value="CULLIN_1"/>
    <property type="match status" value="1"/>
</dbReference>
<dbReference type="SUPFAM" id="SSF46785">
    <property type="entry name" value="Winged helix' DNA-binding domain"/>
    <property type="match status" value="1"/>
</dbReference>
<protein>
    <recommendedName>
        <fullName evidence="1">Cullin neddylation domain-containing protein</fullName>
    </recommendedName>
</protein>
<dbReference type="InterPro" id="IPR036390">
    <property type="entry name" value="WH_DNA-bd_sf"/>
</dbReference>
<proteinExistence type="predicted"/>
<feature type="domain" description="Cullin neddylation" evidence="1">
    <location>
        <begin position="75"/>
        <end position="140"/>
    </location>
</feature>
<dbReference type="InterPro" id="IPR036317">
    <property type="entry name" value="Cullin_homology_sf"/>
</dbReference>
<dbReference type="Gene3D" id="1.10.10.10">
    <property type="entry name" value="Winged helix-like DNA-binding domain superfamily/Winged helix DNA-binding domain"/>
    <property type="match status" value="1"/>
</dbReference>
<name>A0ABD2MPC0_9CUCU</name>
<dbReference type="InterPro" id="IPR016157">
    <property type="entry name" value="Cullin_CS"/>
</dbReference>
<dbReference type="SMART" id="SM00884">
    <property type="entry name" value="Cullin_Nedd8"/>
    <property type="match status" value="1"/>
</dbReference>
<dbReference type="EMBL" id="JABFTP020000021">
    <property type="protein sequence ID" value="KAL3268246.1"/>
    <property type="molecule type" value="Genomic_DNA"/>
</dbReference>
<dbReference type="Proteomes" id="UP001516400">
    <property type="component" value="Unassembled WGS sequence"/>
</dbReference>
<reference evidence="2 3" key="1">
    <citation type="journal article" date="2021" name="BMC Biol.">
        <title>Horizontally acquired antibacterial genes associated with adaptive radiation of ladybird beetles.</title>
        <authorList>
            <person name="Li H.S."/>
            <person name="Tang X.F."/>
            <person name="Huang Y.H."/>
            <person name="Xu Z.Y."/>
            <person name="Chen M.L."/>
            <person name="Du X.Y."/>
            <person name="Qiu B.Y."/>
            <person name="Chen P.T."/>
            <person name="Zhang W."/>
            <person name="Slipinski A."/>
            <person name="Escalona H.E."/>
            <person name="Waterhouse R.M."/>
            <person name="Zwick A."/>
            <person name="Pang H."/>
        </authorList>
    </citation>
    <scope>NUCLEOTIDE SEQUENCE [LARGE SCALE GENOMIC DNA]</scope>
    <source>
        <strain evidence="2">SYSU2018</strain>
    </source>
</reference>
<dbReference type="PANTHER" id="PTHR11932">
    <property type="entry name" value="CULLIN"/>
    <property type="match status" value="1"/>
</dbReference>
<dbReference type="InterPro" id="IPR045093">
    <property type="entry name" value="Cullin"/>
</dbReference>
<comment type="caution">
    <text evidence="2">The sequence shown here is derived from an EMBL/GenBank/DDBJ whole genome shotgun (WGS) entry which is preliminary data.</text>
</comment>
<evidence type="ECO:0000259" key="1">
    <source>
        <dbReference type="SMART" id="SM00884"/>
    </source>
</evidence>
<dbReference type="SUPFAM" id="SSF75632">
    <property type="entry name" value="Cullin homology domain"/>
    <property type="match status" value="1"/>
</dbReference>
<dbReference type="InterPro" id="IPR019559">
    <property type="entry name" value="Cullin_neddylation_domain"/>
</dbReference>
<gene>
    <name evidence="2" type="ORF">HHI36_007370</name>
</gene>
<evidence type="ECO:0000313" key="2">
    <source>
        <dbReference type="EMBL" id="KAL3268246.1"/>
    </source>
</evidence>
<sequence length="146" mass="17133">MELTNLEETELNRTLISLTCGKSRVLLKKPKGPNIENSDVFIFNKQFTDRLFRVRINQIQLKETKEEEKATEKSVLIDRQFQIDAAIVRIMKSYKCISHTNLIGELFDKLGIPVKPSDLKKRIELLIEREYMERDKDNPANYNYIA</sequence>
<dbReference type="AlphaFoldDB" id="A0ABD2MPC0"/>
<dbReference type="Pfam" id="PF10557">
    <property type="entry name" value="Cullin_Nedd8"/>
    <property type="match status" value="1"/>
</dbReference>
<organism evidence="2 3">
    <name type="scientific">Cryptolaemus montrouzieri</name>
    <dbReference type="NCBI Taxonomy" id="559131"/>
    <lineage>
        <taxon>Eukaryota</taxon>
        <taxon>Metazoa</taxon>
        <taxon>Ecdysozoa</taxon>
        <taxon>Arthropoda</taxon>
        <taxon>Hexapoda</taxon>
        <taxon>Insecta</taxon>
        <taxon>Pterygota</taxon>
        <taxon>Neoptera</taxon>
        <taxon>Endopterygota</taxon>
        <taxon>Coleoptera</taxon>
        <taxon>Polyphaga</taxon>
        <taxon>Cucujiformia</taxon>
        <taxon>Coccinelloidea</taxon>
        <taxon>Coccinellidae</taxon>
        <taxon>Scymninae</taxon>
        <taxon>Scymnini</taxon>
        <taxon>Cryptolaemus</taxon>
    </lineage>
</organism>
<dbReference type="Pfam" id="PF26557">
    <property type="entry name" value="Cullin_AB"/>
    <property type="match status" value="1"/>
</dbReference>
<dbReference type="FunFam" id="1.10.10.10:FF:000050">
    <property type="entry name" value="Cullin 4B"/>
    <property type="match status" value="1"/>
</dbReference>
<keyword evidence="3" id="KW-1185">Reference proteome</keyword>